<dbReference type="EMBL" id="UINC01166453">
    <property type="protein sequence ID" value="SVD68420.1"/>
    <property type="molecule type" value="Genomic_DNA"/>
</dbReference>
<keyword evidence="1" id="KW-0472">Membrane</keyword>
<gene>
    <name evidence="2" type="ORF">METZ01_LOCUS421274</name>
</gene>
<feature type="transmembrane region" description="Helical" evidence="1">
    <location>
        <begin position="89"/>
        <end position="113"/>
    </location>
</feature>
<keyword evidence="1" id="KW-0812">Transmembrane</keyword>
<protein>
    <recommendedName>
        <fullName evidence="3">EamA domain-containing protein</fullName>
    </recommendedName>
</protein>
<evidence type="ECO:0000313" key="2">
    <source>
        <dbReference type="EMBL" id="SVD68420.1"/>
    </source>
</evidence>
<name>A0A382XC68_9ZZZZ</name>
<sequence length="118" mass="13708">MFVYLSLFSSFFSGIFLVLTDFIDNQTLIEIYGNRVLFNLFIPFMIGLVCLWGTRRQKVSIYYLPFNLIFGSLLLFGYQILMFNLLGNYAFFYLISAIFLLSSAITSFILVSIKRKNS</sequence>
<organism evidence="2">
    <name type="scientific">marine metagenome</name>
    <dbReference type="NCBI Taxonomy" id="408172"/>
    <lineage>
        <taxon>unclassified sequences</taxon>
        <taxon>metagenomes</taxon>
        <taxon>ecological metagenomes</taxon>
    </lineage>
</organism>
<proteinExistence type="predicted"/>
<accession>A0A382XC68</accession>
<reference evidence="2" key="1">
    <citation type="submission" date="2018-05" db="EMBL/GenBank/DDBJ databases">
        <authorList>
            <person name="Lanie J.A."/>
            <person name="Ng W.-L."/>
            <person name="Kazmierczak K.M."/>
            <person name="Andrzejewski T.M."/>
            <person name="Davidsen T.M."/>
            <person name="Wayne K.J."/>
            <person name="Tettelin H."/>
            <person name="Glass J.I."/>
            <person name="Rusch D."/>
            <person name="Podicherti R."/>
            <person name="Tsui H.-C.T."/>
            <person name="Winkler M.E."/>
        </authorList>
    </citation>
    <scope>NUCLEOTIDE SEQUENCE</scope>
</reference>
<dbReference type="AlphaFoldDB" id="A0A382XC68"/>
<keyword evidence="1" id="KW-1133">Transmembrane helix</keyword>
<feature type="transmembrane region" description="Helical" evidence="1">
    <location>
        <begin position="36"/>
        <end position="54"/>
    </location>
</feature>
<evidence type="ECO:0008006" key="3">
    <source>
        <dbReference type="Google" id="ProtNLM"/>
    </source>
</evidence>
<feature type="transmembrane region" description="Helical" evidence="1">
    <location>
        <begin position="61"/>
        <end position="83"/>
    </location>
</feature>
<evidence type="ECO:0000256" key="1">
    <source>
        <dbReference type="SAM" id="Phobius"/>
    </source>
</evidence>